<dbReference type="PANTHER" id="PTHR35813:SF1">
    <property type="entry name" value="INNER MEMBRANE PROTEIN YBAN"/>
    <property type="match status" value="1"/>
</dbReference>
<keyword evidence="1" id="KW-0812">Transmembrane</keyword>
<name>A0A382R0L0_9ZZZZ</name>
<dbReference type="AlphaFoldDB" id="A0A382R0L0"/>
<keyword evidence="1" id="KW-0472">Membrane</keyword>
<evidence type="ECO:0000313" key="2">
    <source>
        <dbReference type="EMBL" id="SVC90131.1"/>
    </source>
</evidence>
<dbReference type="Pfam" id="PF04304">
    <property type="entry name" value="DUF454"/>
    <property type="match status" value="1"/>
</dbReference>
<accession>A0A382R0L0</accession>
<keyword evidence="1" id="KW-1133">Transmembrane helix</keyword>
<protein>
    <recommendedName>
        <fullName evidence="3">DUF454 domain-containing protein</fullName>
    </recommendedName>
</protein>
<organism evidence="2">
    <name type="scientific">marine metagenome</name>
    <dbReference type="NCBI Taxonomy" id="408172"/>
    <lineage>
        <taxon>unclassified sequences</taxon>
        <taxon>metagenomes</taxon>
        <taxon>ecological metagenomes</taxon>
    </lineage>
</organism>
<feature type="transmembrane region" description="Helical" evidence="1">
    <location>
        <begin position="20"/>
        <end position="53"/>
    </location>
</feature>
<feature type="transmembrane region" description="Helical" evidence="1">
    <location>
        <begin position="88"/>
        <end position="108"/>
    </location>
</feature>
<evidence type="ECO:0008006" key="3">
    <source>
        <dbReference type="Google" id="ProtNLM"/>
    </source>
</evidence>
<proteinExistence type="predicted"/>
<evidence type="ECO:0000256" key="1">
    <source>
        <dbReference type="SAM" id="Phobius"/>
    </source>
</evidence>
<dbReference type="GO" id="GO:0005886">
    <property type="term" value="C:plasma membrane"/>
    <property type="evidence" value="ECO:0007669"/>
    <property type="project" value="TreeGrafter"/>
</dbReference>
<sequence length="145" mass="15474">MDRGQPVSQRPLSRGPVRFLWLVLGFISVGVGGVGVVVPGLPTTVFMVIGASCFARSSPRFEKWILDLPGVGPMVNDYRRGLGMPRRAKVSAISMIVVACGISAGLLINRLVVRLLVAAVGLVGVWFVGLHVPTRERVLSKPGSE</sequence>
<dbReference type="PANTHER" id="PTHR35813">
    <property type="entry name" value="INNER MEMBRANE PROTEIN YBAN"/>
    <property type="match status" value="1"/>
</dbReference>
<reference evidence="2" key="1">
    <citation type="submission" date="2018-05" db="EMBL/GenBank/DDBJ databases">
        <authorList>
            <person name="Lanie J.A."/>
            <person name="Ng W.-L."/>
            <person name="Kazmierczak K.M."/>
            <person name="Andrzejewski T.M."/>
            <person name="Davidsen T.M."/>
            <person name="Wayne K.J."/>
            <person name="Tettelin H."/>
            <person name="Glass J.I."/>
            <person name="Rusch D."/>
            <person name="Podicherti R."/>
            <person name="Tsui H.-C.T."/>
            <person name="Winkler M.E."/>
        </authorList>
    </citation>
    <scope>NUCLEOTIDE SEQUENCE</scope>
</reference>
<feature type="transmembrane region" description="Helical" evidence="1">
    <location>
        <begin position="114"/>
        <end position="132"/>
    </location>
</feature>
<dbReference type="InterPro" id="IPR007401">
    <property type="entry name" value="DUF454"/>
</dbReference>
<gene>
    <name evidence="2" type="ORF">METZ01_LOCUS342985</name>
</gene>
<dbReference type="EMBL" id="UINC01117597">
    <property type="protein sequence ID" value="SVC90131.1"/>
    <property type="molecule type" value="Genomic_DNA"/>
</dbReference>